<dbReference type="PANTHER" id="PTHR11709:SF394">
    <property type="entry name" value="FI03373P-RELATED"/>
    <property type="match status" value="1"/>
</dbReference>
<feature type="compositionally biased region" description="Gly residues" evidence="5">
    <location>
        <begin position="378"/>
        <end position="420"/>
    </location>
</feature>
<keyword evidence="4" id="KW-0186">Copper</keyword>
<evidence type="ECO:0000256" key="3">
    <source>
        <dbReference type="ARBA" id="ARBA00023002"/>
    </source>
</evidence>
<gene>
    <name evidence="10" type="ORF">J3Q64DRAFT_1845242</name>
</gene>
<accession>A0ABR3BGP2</accession>
<keyword evidence="3" id="KW-0560">Oxidoreductase</keyword>
<dbReference type="Pfam" id="PF07731">
    <property type="entry name" value="Cu-oxidase_2"/>
    <property type="match status" value="1"/>
</dbReference>
<feature type="region of interest" description="Disordered" evidence="5">
    <location>
        <begin position="355"/>
        <end position="432"/>
    </location>
</feature>
<dbReference type="InterPro" id="IPR045087">
    <property type="entry name" value="Cu-oxidase_fam"/>
</dbReference>
<dbReference type="EMBL" id="JBCLYO010000001">
    <property type="protein sequence ID" value="KAL0098037.1"/>
    <property type="molecule type" value="Genomic_DNA"/>
</dbReference>
<evidence type="ECO:0000256" key="1">
    <source>
        <dbReference type="ARBA" id="ARBA00010609"/>
    </source>
</evidence>
<dbReference type="CDD" id="cd04207">
    <property type="entry name" value="CuRO_3_LCC_like"/>
    <property type="match status" value="1"/>
</dbReference>
<evidence type="ECO:0000313" key="11">
    <source>
        <dbReference type="Proteomes" id="UP001448207"/>
    </source>
</evidence>
<proteinExistence type="inferred from homology"/>
<feature type="domain" description="Plastocyanin-like" evidence="7">
    <location>
        <begin position="169"/>
        <end position="324"/>
    </location>
</feature>
<dbReference type="PANTHER" id="PTHR11709">
    <property type="entry name" value="MULTI-COPPER OXIDASE"/>
    <property type="match status" value="1"/>
</dbReference>
<dbReference type="SUPFAM" id="SSF49503">
    <property type="entry name" value="Cupredoxins"/>
    <property type="match status" value="3"/>
</dbReference>
<feature type="compositionally biased region" description="Polar residues" evidence="5">
    <location>
        <begin position="355"/>
        <end position="368"/>
    </location>
</feature>
<evidence type="ECO:0000256" key="2">
    <source>
        <dbReference type="ARBA" id="ARBA00022723"/>
    </source>
</evidence>
<comment type="caution">
    <text evidence="10">The sequence shown here is derived from an EMBL/GenBank/DDBJ whole genome shotgun (WGS) entry which is preliminary data.</text>
</comment>
<dbReference type="Proteomes" id="UP001448207">
    <property type="component" value="Unassembled WGS sequence"/>
</dbReference>
<reference evidence="10 11" key="1">
    <citation type="submission" date="2024-04" db="EMBL/GenBank/DDBJ databases">
        <title>Symmetric and asymmetric DNA N6-adenine methylation regulates different biological responses in Mucorales.</title>
        <authorList>
            <consortium name="Lawrence Berkeley National Laboratory"/>
            <person name="Lax C."/>
            <person name="Mondo S.J."/>
            <person name="Osorio-Concepcion M."/>
            <person name="Muszewska A."/>
            <person name="Corrochano-Luque M."/>
            <person name="Gutierrez G."/>
            <person name="Riley R."/>
            <person name="Lipzen A."/>
            <person name="Guo J."/>
            <person name="Hundley H."/>
            <person name="Amirebrahimi M."/>
            <person name="Ng V."/>
            <person name="Lorenzo-Gutierrez D."/>
            <person name="Binder U."/>
            <person name="Yang J."/>
            <person name="Song Y."/>
            <person name="Canovas D."/>
            <person name="Navarro E."/>
            <person name="Freitag M."/>
            <person name="Gabaldon T."/>
            <person name="Grigoriev I.V."/>
            <person name="Corrochano L.M."/>
            <person name="Nicolas F.E."/>
            <person name="Garre V."/>
        </authorList>
    </citation>
    <scope>NUCLEOTIDE SEQUENCE [LARGE SCALE GENOMIC DNA]</scope>
    <source>
        <strain evidence="10 11">L51</strain>
    </source>
</reference>
<dbReference type="InterPro" id="IPR011707">
    <property type="entry name" value="Cu-oxidase-like_N"/>
</dbReference>
<evidence type="ECO:0000313" key="10">
    <source>
        <dbReference type="EMBL" id="KAL0098037.1"/>
    </source>
</evidence>
<sequence length="649" mass="71956">MIHKAVCRITGLLLLSNVVFAALRTFELNLTNGDFNPDCHTNHTKVMLVNGQFPGPPIYVTKGDDVVITVHNRMETNSPSAIHYHGIRQYGSVASDGVPGVTQPLIQPGGSYVHKFRVQNQSGTFFYHAHAGMQDDTIQGPFIVYDDENSWPSSLGKQLSDGPFTYDDERIIHLSEWWRQHHHQRESYYLGPTFRFDHSAESILINGRTINNPLQIMNPATCPGYTALNVEPNKTYRFRIIGGNSFRTLALAIKDHPMTIIEVDGEKVVPYETSFLEITPGQRFSVLVHTANAEPGSAFAIATNYRYRHRGKGYTENGFGYMRYVAPGGLTEPYSNIMKPDSIYPHSSGKLYAATSNKQHSGKCSNPTFLKKRQETGGKSGHGGHGGPGEPGGEGGGSGKGGGSKGGKGKGGGGGGGPGGKRPPRDFTYAKDFPVFPEEDGVGWIWDKLQPLQGRDQILDEQPDRTIKLRASIMKHGDNTTRYYMNGRPPIEHALPLYNSLTRGLRKTPRLEELEEDGYSAELKTYPLFYQETIDVVLQNAMGGIDCLLHPWHTHGHSHHLIASGVGEYNHEEHKDIRNFATPLYKDVSVVYPSEPDPVTRGCGWTKIRIKADNPGYWAIHCHITAHMLQGKMAVFEESPDLIEAFSVY</sequence>
<evidence type="ECO:0000259" key="7">
    <source>
        <dbReference type="Pfam" id="PF00394"/>
    </source>
</evidence>
<evidence type="ECO:0000256" key="5">
    <source>
        <dbReference type="SAM" id="MobiDB-lite"/>
    </source>
</evidence>
<dbReference type="CDD" id="cd04205">
    <property type="entry name" value="CuRO_2_LCC_like"/>
    <property type="match status" value="1"/>
</dbReference>
<dbReference type="CDD" id="cd04206">
    <property type="entry name" value="CuRO_1_LCC_like"/>
    <property type="match status" value="1"/>
</dbReference>
<organism evidence="10 11">
    <name type="scientific">Phycomyces blakesleeanus</name>
    <dbReference type="NCBI Taxonomy" id="4837"/>
    <lineage>
        <taxon>Eukaryota</taxon>
        <taxon>Fungi</taxon>
        <taxon>Fungi incertae sedis</taxon>
        <taxon>Mucoromycota</taxon>
        <taxon>Mucoromycotina</taxon>
        <taxon>Mucoromycetes</taxon>
        <taxon>Mucorales</taxon>
        <taxon>Phycomycetaceae</taxon>
        <taxon>Phycomyces</taxon>
    </lineage>
</organism>
<evidence type="ECO:0000256" key="6">
    <source>
        <dbReference type="SAM" id="SignalP"/>
    </source>
</evidence>
<name>A0ABR3BGP2_PHYBL</name>
<keyword evidence="11" id="KW-1185">Reference proteome</keyword>
<dbReference type="Pfam" id="PF00394">
    <property type="entry name" value="Cu-oxidase"/>
    <property type="match status" value="1"/>
</dbReference>
<keyword evidence="2" id="KW-0479">Metal-binding</keyword>
<dbReference type="Pfam" id="PF07732">
    <property type="entry name" value="Cu-oxidase_3"/>
    <property type="match status" value="1"/>
</dbReference>
<evidence type="ECO:0000259" key="9">
    <source>
        <dbReference type="Pfam" id="PF07732"/>
    </source>
</evidence>
<feature type="domain" description="Plastocyanin-like" evidence="8">
    <location>
        <begin position="515"/>
        <end position="640"/>
    </location>
</feature>
<dbReference type="Gene3D" id="2.60.40.420">
    <property type="entry name" value="Cupredoxins - blue copper proteins"/>
    <property type="match status" value="3"/>
</dbReference>
<feature type="domain" description="Plastocyanin-like" evidence="9">
    <location>
        <begin position="31"/>
        <end position="148"/>
    </location>
</feature>
<comment type="similarity">
    <text evidence="1">Belongs to the multicopper oxidase family.</text>
</comment>
<evidence type="ECO:0000256" key="4">
    <source>
        <dbReference type="ARBA" id="ARBA00023008"/>
    </source>
</evidence>
<feature type="chain" id="PRO_5046812837" evidence="6">
    <location>
        <begin position="22"/>
        <end position="649"/>
    </location>
</feature>
<dbReference type="InterPro" id="IPR001117">
    <property type="entry name" value="Cu-oxidase_2nd"/>
</dbReference>
<dbReference type="InterPro" id="IPR008972">
    <property type="entry name" value="Cupredoxin"/>
</dbReference>
<evidence type="ECO:0000259" key="8">
    <source>
        <dbReference type="Pfam" id="PF07731"/>
    </source>
</evidence>
<dbReference type="InterPro" id="IPR011706">
    <property type="entry name" value="Cu-oxidase_C"/>
</dbReference>
<protein>
    <submittedName>
        <fullName evidence="10">Multicopper oxidase-domain-containing protein</fullName>
    </submittedName>
</protein>
<feature type="signal peptide" evidence="6">
    <location>
        <begin position="1"/>
        <end position="21"/>
    </location>
</feature>
<keyword evidence="6" id="KW-0732">Signal</keyword>